<protein>
    <recommendedName>
        <fullName evidence="3">Fibronectin type-III domain-containing protein</fullName>
    </recommendedName>
</protein>
<dbReference type="PANTHER" id="PTHR23210:SF26">
    <property type="entry name" value="ACTIVATING TRANSCRIPTION FACTOR 7-INTERACTING PROTEIN 1"/>
    <property type="match status" value="1"/>
</dbReference>
<dbReference type="InterPro" id="IPR003961">
    <property type="entry name" value="FN3_dom"/>
</dbReference>
<feature type="compositionally biased region" description="Basic and acidic residues" evidence="2">
    <location>
        <begin position="311"/>
        <end position="320"/>
    </location>
</feature>
<sequence>MTIDILAQNVTSKAQRVYFELVSKAALVFDYGDDTFQNCGCRALTSGIMFSPVACSMFATIFLPPVLQVLVQPEEKMKSMVVCESTLVDEKEESDCCLSEKTNGEVNTENILADKSVINKSKEEIGSEENDDFLEIIVEKCVGRTFIKECDSVSKENIEDSSDLSVEALEKADRNSDAVNSEIDKSKCSVNCSLEDCTPNNVVKVDDESSKSISTTNKVENDLRASDNDKSENAPQVAEKEEKDENKEISQERVESFDVTEKGDVNIVELDDDLSPVNSLEEHTGKKQTPESVNNENGTTKQEVGENGTVEEGKEEKSIDDLPVASTGVKRSSDLLSRPMPKSKKLSLLHEHTQKSREEDIVSEASVTGASSTEQIEMMECDQSNSELSAVSKGLEDCLSNSSSSTDNSECKVKKRSWRRIDRTTVKETTESSVSDGTRAKRKKIREKLEDKETEKNSSNSSLYNRSNVQEADRDGKKENSNTTEERRSSTFLSSLRGTLKSLTRGDLEELVVQKLCEVITERSTVGELRRKAQALEEDQERWRAKVAGLLKQVREMEMVMKKYMSEVQKQAKENGGQIVVPLRVTRSVGLQVSFFSSSTKSQKSNSHQNITTGVTSIPPTTSVSSSVQAGYSSNMKHAPPNLPRIPSQISIHPQPPQSRVKPGPSGQKANSQKPMGPCTVTKKQSCRSVEQGETAQSQRHSLPIPLHGPKSNTNVTLRPRHSGESHNKVGSGTHTQQQHNGSKVIDLTDDDEKQTPSMKSTGPLRVGNNISQVPQNNTYAYILPNTTVTPAPPSIGQNLQVLLTTPVQQQNRQLMPVPPLLIKNPGTGQPVNQPSSAKRPICPKPLKHPAPLPPQPVAQYQKGNLKLLPPRPALKISKVQTGIVLSWNMSLGPEHAPISSYQLYAYQEGTAPPATSLWKKVGDVKALPLPMACTLTQFMSGHKYHFAVRAVDHHARIGPFSYPGTIVLVK</sequence>
<dbReference type="EMBL" id="JAWJWF010000004">
    <property type="protein sequence ID" value="KAK6634120.1"/>
    <property type="molecule type" value="Genomic_DNA"/>
</dbReference>
<keyword evidence="1" id="KW-0175">Coiled coil</keyword>
<dbReference type="InterPro" id="IPR056565">
    <property type="entry name" value="Fn3_ATF7IP"/>
</dbReference>
<proteinExistence type="predicted"/>
<name>A0ABR1B3M8_POLSC</name>
<dbReference type="InterPro" id="IPR036116">
    <property type="entry name" value="FN3_sf"/>
</dbReference>
<feature type="compositionally biased region" description="Low complexity" evidence="2">
    <location>
        <begin position="457"/>
        <end position="468"/>
    </location>
</feature>
<comment type="caution">
    <text evidence="4">The sequence shown here is derived from an EMBL/GenBank/DDBJ whole genome shotgun (WGS) entry which is preliminary data.</text>
</comment>
<dbReference type="PROSITE" id="PS50853">
    <property type="entry name" value="FN3"/>
    <property type="match status" value="1"/>
</dbReference>
<dbReference type="Gene3D" id="2.60.40.10">
    <property type="entry name" value="Immunoglobulins"/>
    <property type="match status" value="1"/>
</dbReference>
<evidence type="ECO:0000256" key="2">
    <source>
        <dbReference type="SAM" id="MobiDB-lite"/>
    </source>
</evidence>
<evidence type="ECO:0000256" key="1">
    <source>
        <dbReference type="SAM" id="Coils"/>
    </source>
</evidence>
<feature type="compositionally biased region" description="Low complexity" evidence="2">
    <location>
        <begin position="397"/>
        <end position="408"/>
    </location>
</feature>
<dbReference type="CDD" id="cd00063">
    <property type="entry name" value="FN3"/>
    <property type="match status" value="1"/>
</dbReference>
<dbReference type="InterPro" id="IPR013783">
    <property type="entry name" value="Ig-like_fold"/>
</dbReference>
<reference evidence="4 5" key="1">
    <citation type="submission" date="2023-09" db="EMBL/GenBank/DDBJ databases">
        <title>Genomes of two closely related lineages of the louse Polyplax serrata with different host specificities.</title>
        <authorList>
            <person name="Martinu J."/>
            <person name="Tarabai H."/>
            <person name="Stefka J."/>
            <person name="Hypsa V."/>
        </authorList>
    </citation>
    <scope>NUCLEOTIDE SEQUENCE [LARGE SCALE GENOMIC DNA]</scope>
    <source>
        <strain evidence="4">98ZLc_SE</strain>
    </source>
</reference>
<feature type="compositionally biased region" description="Low complexity" evidence="2">
    <location>
        <begin position="597"/>
        <end position="628"/>
    </location>
</feature>
<feature type="compositionally biased region" description="Polar residues" evidence="2">
    <location>
        <begin position="365"/>
        <end position="375"/>
    </location>
</feature>
<dbReference type="Proteomes" id="UP001359485">
    <property type="component" value="Unassembled WGS sequence"/>
</dbReference>
<organism evidence="4 5">
    <name type="scientific">Polyplax serrata</name>
    <name type="common">Common mouse louse</name>
    <dbReference type="NCBI Taxonomy" id="468196"/>
    <lineage>
        <taxon>Eukaryota</taxon>
        <taxon>Metazoa</taxon>
        <taxon>Ecdysozoa</taxon>
        <taxon>Arthropoda</taxon>
        <taxon>Hexapoda</taxon>
        <taxon>Insecta</taxon>
        <taxon>Pterygota</taxon>
        <taxon>Neoptera</taxon>
        <taxon>Paraneoptera</taxon>
        <taxon>Psocodea</taxon>
        <taxon>Troctomorpha</taxon>
        <taxon>Phthiraptera</taxon>
        <taxon>Anoplura</taxon>
        <taxon>Polyplacidae</taxon>
        <taxon>Polyplax</taxon>
    </lineage>
</organism>
<feature type="coiled-coil region" evidence="1">
    <location>
        <begin position="526"/>
        <end position="574"/>
    </location>
</feature>
<feature type="compositionally biased region" description="Basic and acidic residues" evidence="2">
    <location>
        <begin position="219"/>
        <end position="264"/>
    </location>
</feature>
<feature type="region of interest" description="Disordered" evidence="2">
    <location>
        <begin position="206"/>
        <end position="492"/>
    </location>
</feature>
<feature type="region of interest" description="Disordered" evidence="2">
    <location>
        <begin position="597"/>
        <end position="771"/>
    </location>
</feature>
<accession>A0ABR1B3M8</accession>
<feature type="compositionally biased region" description="Basic and acidic residues" evidence="2">
    <location>
        <begin position="447"/>
        <end position="456"/>
    </location>
</feature>
<evidence type="ECO:0000313" key="5">
    <source>
        <dbReference type="Proteomes" id="UP001359485"/>
    </source>
</evidence>
<dbReference type="InterPro" id="IPR026085">
    <property type="entry name" value="ATF7-int"/>
</dbReference>
<feature type="compositionally biased region" description="Basic and acidic residues" evidence="2">
    <location>
        <begin position="348"/>
        <end position="360"/>
    </location>
</feature>
<dbReference type="SUPFAM" id="SSF49265">
    <property type="entry name" value="Fibronectin type III"/>
    <property type="match status" value="1"/>
</dbReference>
<gene>
    <name evidence="4" type="ORF">RUM44_004728</name>
</gene>
<dbReference type="Pfam" id="PF16794">
    <property type="entry name" value="fn3_4"/>
    <property type="match status" value="1"/>
</dbReference>
<feature type="compositionally biased region" description="Basic and acidic residues" evidence="2">
    <location>
        <begin position="471"/>
        <end position="489"/>
    </location>
</feature>
<feature type="compositionally biased region" description="Basic and acidic residues" evidence="2">
    <location>
        <begin position="419"/>
        <end position="430"/>
    </location>
</feature>
<evidence type="ECO:0000313" key="4">
    <source>
        <dbReference type="EMBL" id="KAK6634120.1"/>
    </source>
</evidence>
<feature type="compositionally biased region" description="Basic and acidic residues" evidence="2">
    <location>
        <begin position="280"/>
        <end position="289"/>
    </location>
</feature>
<feature type="compositionally biased region" description="Polar residues" evidence="2">
    <location>
        <begin position="729"/>
        <end position="742"/>
    </location>
</feature>
<evidence type="ECO:0000259" key="3">
    <source>
        <dbReference type="PROSITE" id="PS50853"/>
    </source>
</evidence>
<keyword evidence="5" id="KW-1185">Reference proteome</keyword>
<feature type="compositionally biased region" description="Polar residues" evidence="2">
    <location>
        <begin position="682"/>
        <end position="701"/>
    </location>
</feature>
<dbReference type="PANTHER" id="PTHR23210">
    <property type="entry name" value="ACTIVATING TRANSCRIPTION FACTOR 7 INTERACTING PROTEIN"/>
    <property type="match status" value="1"/>
</dbReference>
<feature type="compositionally biased region" description="Polar residues" evidence="2">
    <location>
        <begin position="290"/>
        <end position="302"/>
    </location>
</feature>
<feature type="domain" description="Fibronectin type-III" evidence="3">
    <location>
        <begin position="870"/>
        <end position="971"/>
    </location>
</feature>